<dbReference type="GO" id="GO:0015031">
    <property type="term" value="P:protein transport"/>
    <property type="evidence" value="ECO:0007669"/>
    <property type="project" value="UniProtKB-KW"/>
</dbReference>
<evidence type="ECO:0000256" key="3">
    <source>
        <dbReference type="ARBA" id="ARBA00022448"/>
    </source>
</evidence>
<keyword evidence="3" id="KW-0813">Transport</keyword>
<comment type="catalytic activity">
    <reaction evidence="6">
        <text>ATP + H2O = ADP + phosphate + H(+)</text>
        <dbReference type="Rhea" id="RHEA:13065"/>
        <dbReference type="ChEBI" id="CHEBI:15377"/>
        <dbReference type="ChEBI" id="CHEBI:15378"/>
        <dbReference type="ChEBI" id="CHEBI:30616"/>
        <dbReference type="ChEBI" id="CHEBI:43474"/>
        <dbReference type="ChEBI" id="CHEBI:456216"/>
        <dbReference type="EC" id="3.6.4.6"/>
    </reaction>
</comment>
<dbReference type="CDD" id="cd02678">
    <property type="entry name" value="MIT_VPS4"/>
    <property type="match status" value="1"/>
</dbReference>
<feature type="domain" description="MIT" evidence="8">
    <location>
        <begin position="82"/>
        <end position="157"/>
    </location>
</feature>
<dbReference type="Gene3D" id="1.20.58.80">
    <property type="entry name" value="Phosphotransferase system, lactose/cellobiose-type IIA subunit"/>
    <property type="match status" value="1"/>
</dbReference>
<accession>A0A0F7V9L3</accession>
<dbReference type="InterPro" id="IPR045253">
    <property type="entry name" value="VPS4_MIT"/>
</dbReference>
<evidence type="ECO:0000256" key="5">
    <source>
        <dbReference type="ARBA" id="ARBA00022927"/>
    </source>
</evidence>
<dbReference type="EC" id="3.6.4.6" evidence="2"/>
<evidence type="ECO:0000313" key="10">
    <source>
        <dbReference type="Proteomes" id="UP000042958"/>
    </source>
</evidence>
<dbReference type="SMART" id="SM00745">
    <property type="entry name" value="MIT"/>
    <property type="match status" value="1"/>
</dbReference>
<reference evidence="10" key="1">
    <citation type="journal article" date="2015" name="Genome Announc.">
        <title>Draft genome sequence of the fungus Penicillium brasilianum MG11.</title>
        <authorList>
            <person name="Horn F."/>
            <person name="Linde J."/>
            <person name="Mattern D.J."/>
            <person name="Walther G."/>
            <person name="Guthke R."/>
            <person name="Brakhage A.A."/>
            <person name="Valiante V."/>
        </authorList>
    </citation>
    <scope>NUCLEOTIDE SEQUENCE [LARGE SCALE GENOMIC DNA]</scope>
    <source>
        <strain evidence="10">MG11</strain>
    </source>
</reference>
<dbReference type="OrthoDB" id="29072at2759"/>
<keyword evidence="5" id="KW-0653">Protein transport</keyword>
<keyword evidence="10" id="KW-1185">Reference proteome</keyword>
<feature type="compositionally biased region" description="Low complexity" evidence="7">
    <location>
        <begin position="159"/>
        <end position="182"/>
    </location>
</feature>
<evidence type="ECO:0000256" key="2">
    <source>
        <dbReference type="ARBA" id="ARBA00012674"/>
    </source>
</evidence>
<dbReference type="Gene3D" id="3.30.43.10">
    <property type="entry name" value="Uridine Diphospho-n-acetylenolpyruvylglucosamine Reductase, domain 2"/>
    <property type="match status" value="1"/>
</dbReference>
<dbReference type="FunFam" id="1.20.58.80:FF:000004">
    <property type="entry name" value="Vacuolar protein sorting-associated protein 4"/>
    <property type="match status" value="1"/>
</dbReference>
<organism evidence="9 10">
    <name type="scientific">Penicillium brasilianum</name>
    <dbReference type="NCBI Taxonomy" id="104259"/>
    <lineage>
        <taxon>Eukaryota</taxon>
        <taxon>Fungi</taxon>
        <taxon>Dikarya</taxon>
        <taxon>Ascomycota</taxon>
        <taxon>Pezizomycotina</taxon>
        <taxon>Eurotiomycetes</taxon>
        <taxon>Eurotiomycetidae</taxon>
        <taxon>Eurotiales</taxon>
        <taxon>Aspergillaceae</taxon>
        <taxon>Penicillium</taxon>
    </lineage>
</organism>
<dbReference type="InterPro" id="IPR036181">
    <property type="entry name" value="MIT_dom_sf"/>
</dbReference>
<dbReference type="GO" id="GO:0016787">
    <property type="term" value="F:hydrolase activity"/>
    <property type="evidence" value="ECO:0007669"/>
    <property type="project" value="UniProtKB-KW"/>
</dbReference>
<dbReference type="InterPro" id="IPR016167">
    <property type="entry name" value="FAD-bd_PCMH_sub1"/>
</dbReference>
<dbReference type="Proteomes" id="UP000042958">
    <property type="component" value="Unassembled WGS sequence"/>
</dbReference>
<dbReference type="AlphaFoldDB" id="A0A0F7V9L3"/>
<dbReference type="Pfam" id="PF04212">
    <property type="entry name" value="MIT"/>
    <property type="match status" value="1"/>
</dbReference>
<name>A0A0F7V9L3_PENBI</name>
<sequence length="310" mass="34289">MAQAAKSLYSSVSTVIKGERSTINGSSIRGDPLIEDQFRNIRDWIPLAAKDLAENSTSGDATPVIRTDEQSATNATAPHSSNTDFLGRAIDIVKKAIKHDHDGDYEKAYQLYYSSLELFMLSLRWEKNTRSKEMIRSKLGEYMNRAEKLKNHLKSQGFTSSRSSSAKSSSAASSATTRSTTTLIVTRLPSNPGTPHMFPRDISSRSFVSYVADAEDITGAENVHIVTSNDTICRNISKALDILCIPPRANLFLSAVVSHRNVEDVNEERLYAVVEPGVSYAALAREITKRGLDDRSWIDWPSLSNELIVD</sequence>
<comment type="similarity">
    <text evidence="1">Belongs to the AAA ATPase family.</text>
</comment>
<keyword evidence="4" id="KW-0378">Hydrolase</keyword>
<proteinExistence type="inferred from homology"/>
<evidence type="ECO:0000259" key="8">
    <source>
        <dbReference type="SMART" id="SM00745"/>
    </source>
</evidence>
<evidence type="ECO:0000256" key="6">
    <source>
        <dbReference type="ARBA" id="ARBA00048883"/>
    </source>
</evidence>
<protein>
    <recommendedName>
        <fullName evidence="2">vesicle-fusing ATPase</fullName>
        <ecNumber evidence="2">3.6.4.6</ecNumber>
    </recommendedName>
</protein>
<evidence type="ECO:0000256" key="7">
    <source>
        <dbReference type="SAM" id="MobiDB-lite"/>
    </source>
</evidence>
<evidence type="ECO:0000256" key="4">
    <source>
        <dbReference type="ARBA" id="ARBA00022801"/>
    </source>
</evidence>
<evidence type="ECO:0000256" key="1">
    <source>
        <dbReference type="ARBA" id="ARBA00006914"/>
    </source>
</evidence>
<evidence type="ECO:0000313" key="9">
    <source>
        <dbReference type="EMBL" id="CEO58509.1"/>
    </source>
</evidence>
<dbReference type="InterPro" id="IPR007330">
    <property type="entry name" value="MIT_dom"/>
</dbReference>
<dbReference type="STRING" id="104259.A0A0F7V9L3"/>
<feature type="region of interest" description="Disordered" evidence="7">
    <location>
        <begin position="154"/>
        <end position="190"/>
    </location>
</feature>
<dbReference type="SUPFAM" id="SSF116846">
    <property type="entry name" value="MIT domain"/>
    <property type="match status" value="1"/>
</dbReference>
<gene>
    <name evidence="9" type="ORF">PMG11_03228</name>
</gene>
<dbReference type="EMBL" id="CDHK01000003">
    <property type="protein sequence ID" value="CEO58509.1"/>
    <property type="molecule type" value="Genomic_DNA"/>
</dbReference>